<keyword evidence="3 4" id="KW-0862">Zinc</keyword>
<dbReference type="EC" id="4.2.1.1" evidence="5"/>
<keyword evidence="5" id="KW-0456">Lyase</keyword>
<feature type="binding site" evidence="4">
    <location>
        <position position="47"/>
    </location>
    <ligand>
        <name>Zn(2+)</name>
        <dbReference type="ChEBI" id="CHEBI:29105"/>
    </ligand>
</feature>
<reference evidence="7" key="1">
    <citation type="journal article" date="2022" name="G3 (Bethesda)">
        <title>High quality genome of the basidiomycete yeast Dioszegia hungarica PDD-24b-2 isolated from cloud water.</title>
        <authorList>
            <person name="Jarrige D."/>
            <person name="Haridas S."/>
            <person name="Bleykasten-Grosshans C."/>
            <person name="Joly M."/>
            <person name="Nadalig T."/>
            <person name="Sancelme M."/>
            <person name="Vuilleumier S."/>
            <person name="Grigoriev I.V."/>
            <person name="Amato P."/>
            <person name="Bringel F."/>
        </authorList>
    </citation>
    <scope>NUCLEOTIDE SEQUENCE</scope>
    <source>
        <strain evidence="7">PDD-24b-2</strain>
    </source>
</reference>
<dbReference type="SMART" id="SM00947">
    <property type="entry name" value="Pro_CA"/>
    <property type="match status" value="1"/>
</dbReference>
<feature type="compositionally biased region" description="Polar residues" evidence="6">
    <location>
        <begin position="13"/>
        <end position="23"/>
    </location>
</feature>
<protein>
    <recommendedName>
        <fullName evidence="5">Carbonic anhydrase</fullName>
        <ecNumber evidence="5">4.2.1.1</ecNumber>
    </recommendedName>
    <alternativeName>
        <fullName evidence="5">Carbonate dehydratase</fullName>
    </alternativeName>
</protein>
<evidence type="ECO:0000256" key="6">
    <source>
        <dbReference type="SAM" id="MobiDB-lite"/>
    </source>
</evidence>
<dbReference type="InterPro" id="IPR001765">
    <property type="entry name" value="Carbonic_anhydrase"/>
</dbReference>
<comment type="similarity">
    <text evidence="1 5">Belongs to the beta-class carbonic anhydrase family.</text>
</comment>
<dbReference type="AlphaFoldDB" id="A0AA38HGT3"/>
<evidence type="ECO:0000256" key="2">
    <source>
        <dbReference type="ARBA" id="ARBA00022723"/>
    </source>
</evidence>
<dbReference type="SUPFAM" id="SSF53056">
    <property type="entry name" value="beta-carbonic anhydrase, cab"/>
    <property type="match status" value="1"/>
</dbReference>
<proteinExistence type="inferred from homology"/>
<evidence type="ECO:0000256" key="5">
    <source>
        <dbReference type="RuleBase" id="RU003956"/>
    </source>
</evidence>
<comment type="function">
    <text evidence="5">Reversible hydration of carbon dioxide.</text>
</comment>
<dbReference type="Proteomes" id="UP001164286">
    <property type="component" value="Unassembled WGS sequence"/>
</dbReference>
<dbReference type="EMBL" id="JAKWFO010000003">
    <property type="protein sequence ID" value="KAI9638694.1"/>
    <property type="molecule type" value="Genomic_DNA"/>
</dbReference>
<feature type="binding site" evidence="4">
    <location>
        <position position="45"/>
    </location>
    <ligand>
        <name>Zn(2+)</name>
        <dbReference type="ChEBI" id="CHEBI:29105"/>
    </ligand>
</feature>
<feature type="region of interest" description="Disordered" evidence="6">
    <location>
        <begin position="13"/>
        <end position="34"/>
    </location>
</feature>
<dbReference type="GO" id="GO:0008270">
    <property type="term" value="F:zinc ion binding"/>
    <property type="evidence" value="ECO:0007669"/>
    <property type="project" value="UniProtKB-UniRule"/>
</dbReference>
<name>A0AA38HGT3_9TREE</name>
<keyword evidence="8" id="KW-1185">Reference proteome</keyword>
<evidence type="ECO:0000256" key="3">
    <source>
        <dbReference type="ARBA" id="ARBA00022833"/>
    </source>
</evidence>
<comment type="caution">
    <text evidence="7">The sequence shown here is derived from an EMBL/GenBank/DDBJ whole genome shotgun (WGS) entry which is preliminary data.</text>
</comment>
<dbReference type="GeneID" id="77731481"/>
<comment type="catalytic activity">
    <reaction evidence="5">
        <text>hydrogencarbonate + H(+) = CO2 + H2O</text>
        <dbReference type="Rhea" id="RHEA:10748"/>
        <dbReference type="ChEBI" id="CHEBI:15377"/>
        <dbReference type="ChEBI" id="CHEBI:15378"/>
        <dbReference type="ChEBI" id="CHEBI:16526"/>
        <dbReference type="ChEBI" id="CHEBI:17544"/>
        <dbReference type="EC" id="4.2.1.1"/>
    </reaction>
</comment>
<evidence type="ECO:0000313" key="8">
    <source>
        <dbReference type="Proteomes" id="UP001164286"/>
    </source>
</evidence>
<dbReference type="Pfam" id="PF00484">
    <property type="entry name" value="Pro_CA"/>
    <property type="match status" value="1"/>
</dbReference>
<dbReference type="CDD" id="cd03379">
    <property type="entry name" value="beta_CA_cladeD"/>
    <property type="match status" value="1"/>
</dbReference>
<evidence type="ECO:0000256" key="4">
    <source>
        <dbReference type="PIRSR" id="PIRSR601765-1"/>
    </source>
</evidence>
<accession>A0AA38HGT3</accession>
<dbReference type="RefSeq" id="XP_052948471.1">
    <property type="nucleotide sequence ID" value="XM_053092276.1"/>
</dbReference>
<dbReference type="Gene3D" id="3.40.1050.10">
    <property type="entry name" value="Carbonic anhydrase"/>
    <property type="match status" value="1"/>
</dbReference>
<dbReference type="InterPro" id="IPR036874">
    <property type="entry name" value="Carbonic_anhydrase_sf"/>
</dbReference>
<organism evidence="7 8">
    <name type="scientific">Dioszegia hungarica</name>
    <dbReference type="NCBI Taxonomy" id="4972"/>
    <lineage>
        <taxon>Eukaryota</taxon>
        <taxon>Fungi</taxon>
        <taxon>Dikarya</taxon>
        <taxon>Basidiomycota</taxon>
        <taxon>Agaricomycotina</taxon>
        <taxon>Tremellomycetes</taxon>
        <taxon>Tremellales</taxon>
        <taxon>Bulleribasidiaceae</taxon>
        <taxon>Dioszegia</taxon>
    </lineage>
</organism>
<keyword evidence="2 4" id="KW-0479">Metal-binding</keyword>
<dbReference type="PANTHER" id="PTHR43175:SF3">
    <property type="entry name" value="CARBON DISULFIDE HYDROLASE"/>
    <property type="match status" value="1"/>
</dbReference>
<feature type="binding site" evidence="4">
    <location>
        <position position="97"/>
    </location>
    <ligand>
        <name>Zn(2+)</name>
        <dbReference type="ChEBI" id="CHEBI:29105"/>
    </ligand>
</feature>
<evidence type="ECO:0000313" key="7">
    <source>
        <dbReference type="EMBL" id="KAI9638694.1"/>
    </source>
</evidence>
<comment type="cofactor">
    <cofactor evidence="4">
        <name>Zn(2+)</name>
        <dbReference type="ChEBI" id="CHEBI:29105"/>
    </cofactor>
    <text evidence="4">Binds 1 zinc ion per subunit.</text>
</comment>
<gene>
    <name evidence="7" type="ORF">MKK02DRAFT_43103</name>
</gene>
<feature type="binding site" evidence="4">
    <location>
        <position position="100"/>
    </location>
    <ligand>
        <name>Zn(2+)</name>
        <dbReference type="ChEBI" id="CHEBI:29105"/>
    </ligand>
</feature>
<dbReference type="GO" id="GO:0004089">
    <property type="term" value="F:carbonate dehydratase activity"/>
    <property type="evidence" value="ECO:0007669"/>
    <property type="project" value="UniProtKB-UniRule"/>
</dbReference>
<evidence type="ECO:0000256" key="1">
    <source>
        <dbReference type="ARBA" id="ARBA00006217"/>
    </source>
</evidence>
<dbReference type="PANTHER" id="PTHR43175">
    <property type="entry name" value="CARBONIC ANHYDRASE"/>
    <property type="match status" value="1"/>
</dbReference>
<sequence>MFKAREYAHHCNTTYSTSPSGPVQSAAMKPNPGPPPTAQIAIVTCMDARLDPFSMFNLSLGEAHVIRVGGGRAPDALRSLIASEHVLGTKEIMVVHHTDCGYSKAPSEDAARAEVRASLGGKSVDWMSFMLLKKDLKESVRDDVRFLKESPYIKQGATISGWVYDTTKGTIEEVVVEGEGEEAVGSKAEGGLVSEISKVVHQVI</sequence>